<dbReference type="EMBL" id="JACBZF010000001">
    <property type="protein sequence ID" value="NYH94121.1"/>
    <property type="molecule type" value="Genomic_DNA"/>
</dbReference>
<dbReference type="InterPro" id="IPR032871">
    <property type="entry name" value="AHH_dom_containing"/>
</dbReference>
<comment type="caution">
    <text evidence="1">The sequence shown here is derived from an EMBL/GenBank/DDBJ whole genome shotgun (WGS) entry which is preliminary data.</text>
</comment>
<dbReference type="RefSeq" id="WP_179406071.1">
    <property type="nucleotide sequence ID" value="NZ_BMGF01000001.1"/>
</dbReference>
<dbReference type="Pfam" id="PF14412">
    <property type="entry name" value="AHH"/>
    <property type="match status" value="1"/>
</dbReference>
<dbReference type="Proteomes" id="UP000522081">
    <property type="component" value="Unassembled WGS sequence"/>
</dbReference>
<organism evidence="1 2">
    <name type="scientific">Novosphingobium marinum</name>
    <dbReference type="NCBI Taxonomy" id="1514948"/>
    <lineage>
        <taxon>Bacteria</taxon>
        <taxon>Pseudomonadati</taxon>
        <taxon>Pseudomonadota</taxon>
        <taxon>Alphaproteobacteria</taxon>
        <taxon>Sphingomonadales</taxon>
        <taxon>Sphingomonadaceae</taxon>
        <taxon>Novosphingobium</taxon>
    </lineage>
</organism>
<keyword evidence="2" id="KW-1185">Reference proteome</keyword>
<sequence length="181" mass="20527">MTGGFDRTRIPFRAVNRRGAPDYDPGLQRHHLLPRQLLSKRCFGRMFDLIGRNPVGFEDFRRNGLLLPASDAAAIRMGLPLHRGPHRTYNEMVIARVGRIEQLWTRRRGRAPEAALEQALMQFALLQKALRRRLLDTDARPITLNRRDPFGQPLDFSDLDAMAELLWQGSESATAALSAAT</sequence>
<evidence type="ECO:0008006" key="3">
    <source>
        <dbReference type="Google" id="ProtNLM"/>
    </source>
</evidence>
<gene>
    <name evidence="1" type="ORF">FHS75_000426</name>
</gene>
<proteinExistence type="predicted"/>
<reference evidence="1 2" key="1">
    <citation type="submission" date="2020-07" db="EMBL/GenBank/DDBJ databases">
        <title>Genomic Encyclopedia of Type Strains, Phase IV (KMG-IV): sequencing the most valuable type-strain genomes for metagenomic binning, comparative biology and taxonomic classification.</title>
        <authorList>
            <person name="Goeker M."/>
        </authorList>
    </citation>
    <scope>NUCLEOTIDE SEQUENCE [LARGE SCALE GENOMIC DNA]</scope>
    <source>
        <strain evidence="1 2">DSM 29043</strain>
    </source>
</reference>
<dbReference type="AlphaFoldDB" id="A0A7Y9XT69"/>
<accession>A0A7Y9XT69</accession>
<protein>
    <recommendedName>
        <fullName evidence="3">A nuclease family of the HNH/ENDO VII superfamily with conserved AHH</fullName>
    </recommendedName>
</protein>
<evidence type="ECO:0000313" key="2">
    <source>
        <dbReference type="Proteomes" id="UP000522081"/>
    </source>
</evidence>
<name>A0A7Y9XT69_9SPHN</name>
<evidence type="ECO:0000313" key="1">
    <source>
        <dbReference type="EMBL" id="NYH94121.1"/>
    </source>
</evidence>